<evidence type="ECO:0000256" key="2">
    <source>
        <dbReference type="SAM" id="SignalP"/>
    </source>
</evidence>
<name>F0WFQ6_9STRA</name>
<feature type="region of interest" description="Disordered" evidence="1">
    <location>
        <begin position="200"/>
        <end position="335"/>
    </location>
</feature>
<feature type="compositionally biased region" description="Pro residues" evidence="1">
    <location>
        <begin position="219"/>
        <end position="313"/>
    </location>
</feature>
<evidence type="ECO:0000313" key="3">
    <source>
        <dbReference type="EMBL" id="CCA20040.1"/>
    </source>
</evidence>
<feature type="signal peptide" evidence="2">
    <location>
        <begin position="1"/>
        <end position="24"/>
    </location>
</feature>
<reference evidence="3" key="2">
    <citation type="submission" date="2011-02" db="EMBL/GenBank/DDBJ databases">
        <authorList>
            <person name="MacLean D."/>
        </authorList>
    </citation>
    <scope>NUCLEOTIDE SEQUENCE</scope>
</reference>
<dbReference type="EMBL" id="FR824130">
    <property type="protein sequence ID" value="CCA20040.1"/>
    <property type="molecule type" value="Genomic_DNA"/>
</dbReference>
<reference evidence="3" key="1">
    <citation type="journal article" date="2011" name="PLoS Biol.">
        <title>Gene gain and loss during evolution of obligate parasitism in the white rust pathogen of Arabidopsis thaliana.</title>
        <authorList>
            <person name="Kemen E."/>
            <person name="Gardiner A."/>
            <person name="Schultz-Larsen T."/>
            <person name="Kemen A.C."/>
            <person name="Balmuth A.L."/>
            <person name="Robert-Seilaniantz A."/>
            <person name="Bailey K."/>
            <person name="Holub E."/>
            <person name="Studholme D.J."/>
            <person name="Maclean D."/>
            <person name="Jones J.D."/>
        </authorList>
    </citation>
    <scope>NUCLEOTIDE SEQUENCE</scope>
</reference>
<accession>F0WFQ6</accession>
<dbReference type="PROSITE" id="PS51257">
    <property type="entry name" value="PROKAR_LIPOPROTEIN"/>
    <property type="match status" value="1"/>
</dbReference>
<keyword evidence="2" id="KW-0732">Signal</keyword>
<organism evidence="3">
    <name type="scientific">Albugo laibachii Nc14</name>
    <dbReference type="NCBI Taxonomy" id="890382"/>
    <lineage>
        <taxon>Eukaryota</taxon>
        <taxon>Sar</taxon>
        <taxon>Stramenopiles</taxon>
        <taxon>Oomycota</taxon>
        <taxon>Peronosporomycetes</taxon>
        <taxon>Albuginales</taxon>
        <taxon>Albuginaceae</taxon>
        <taxon>Albugo</taxon>
    </lineage>
</organism>
<proteinExistence type="predicted"/>
<evidence type="ECO:0000256" key="1">
    <source>
        <dbReference type="SAM" id="MobiDB-lite"/>
    </source>
</evidence>
<dbReference type="HOGENOM" id="CLU_814850_0_0_1"/>
<dbReference type="AlphaFoldDB" id="F0WFQ6"/>
<protein>
    <submittedName>
        <fullName evidence="3">AlNc14C85G5441 protein</fullName>
    </submittedName>
</protein>
<gene>
    <name evidence="3" type="primary">AlNc14C85G5441</name>
    <name evidence="3" type="ORF">ALNC14_061830</name>
</gene>
<sequence>MPFSGRSISLLAHLSLPLFIPVQSHTFMSCPLATFTIASWPNPSGSIDVLALPKNLAPNPTLGDQEFNLLQLQEIFKNYGSSSLYDFAIDYTVFEEPGYDKSCGTTKFDAAQPLPEEIRFSKFIHNGMCQIQCGEVIVMTMDNCFQGSTDLKIPVTDEIRKTCENTQLIWTYIASHLFPWQTYVNCVNIGIEGDPISDRAKQDCPYPDKNGTHKGSTPAPNPVPAPSPIPGPSPVPAPNPVPAPSPIPGPNPVPAPSPIPGPSPVPAPNPVPAPSPNPGPNPVPAPSPNPGPNPYPAPNPIPATNPIPAPYTPSPVKGSKCKLHSGSKASSRRSL</sequence>
<feature type="chain" id="PRO_5003259402" evidence="2">
    <location>
        <begin position="25"/>
        <end position="335"/>
    </location>
</feature>
<feature type="compositionally biased region" description="Basic residues" evidence="1">
    <location>
        <begin position="319"/>
        <end position="335"/>
    </location>
</feature>